<evidence type="ECO:0000256" key="4">
    <source>
        <dbReference type="ARBA" id="ARBA00022771"/>
    </source>
</evidence>
<keyword evidence="3" id="KW-0677">Repeat</keyword>
<dbReference type="PANTHER" id="PTHR24394">
    <property type="entry name" value="ZINC FINGER PROTEIN"/>
    <property type="match status" value="1"/>
</dbReference>
<feature type="domain" description="C2H2-type" evidence="9">
    <location>
        <begin position="705"/>
        <end position="735"/>
    </location>
</feature>
<dbReference type="GO" id="GO:0000981">
    <property type="term" value="F:DNA-binding transcription factor activity, RNA polymerase II-specific"/>
    <property type="evidence" value="ECO:0007669"/>
    <property type="project" value="TreeGrafter"/>
</dbReference>
<dbReference type="InterPro" id="IPR013087">
    <property type="entry name" value="Znf_C2H2_type"/>
</dbReference>
<feature type="compositionally biased region" description="Polar residues" evidence="8">
    <location>
        <begin position="420"/>
        <end position="447"/>
    </location>
</feature>
<evidence type="ECO:0000256" key="7">
    <source>
        <dbReference type="PROSITE-ProRule" id="PRU00042"/>
    </source>
</evidence>
<keyword evidence="2" id="KW-0479">Metal-binding</keyword>
<dbReference type="PROSITE" id="PS00028">
    <property type="entry name" value="ZINC_FINGER_C2H2_1"/>
    <property type="match status" value="5"/>
</dbReference>
<dbReference type="GO" id="GO:0005634">
    <property type="term" value="C:nucleus"/>
    <property type="evidence" value="ECO:0007669"/>
    <property type="project" value="UniProtKB-SubCell"/>
</dbReference>
<dbReference type="SMART" id="SM00355">
    <property type="entry name" value="ZnF_C2H2"/>
    <property type="match status" value="8"/>
</dbReference>
<feature type="domain" description="C2H2-type" evidence="9">
    <location>
        <begin position="923"/>
        <end position="952"/>
    </location>
</feature>
<keyword evidence="11" id="KW-1185">Reference proteome</keyword>
<comment type="caution">
    <text evidence="10">The sequence shown here is derived from an EMBL/GenBank/DDBJ whole genome shotgun (WGS) entry which is preliminary data.</text>
</comment>
<evidence type="ECO:0000313" key="11">
    <source>
        <dbReference type="Proteomes" id="UP000007148"/>
    </source>
</evidence>
<dbReference type="eggNOG" id="KOG1721">
    <property type="taxonomic scope" value="Eukaryota"/>
</dbReference>
<dbReference type="Gene3D" id="3.30.160.60">
    <property type="entry name" value="Classic Zinc Finger"/>
    <property type="match status" value="3"/>
</dbReference>
<dbReference type="InParanoid" id="G4TNZ6"/>
<accession>G4TNZ6</accession>
<dbReference type="Proteomes" id="UP000007148">
    <property type="component" value="Unassembled WGS sequence"/>
</dbReference>
<feature type="domain" description="C2H2-type" evidence="9">
    <location>
        <begin position="953"/>
        <end position="975"/>
    </location>
</feature>
<feature type="compositionally biased region" description="Low complexity" evidence="8">
    <location>
        <begin position="24"/>
        <end position="34"/>
    </location>
</feature>
<dbReference type="AlphaFoldDB" id="G4TNZ6"/>
<gene>
    <name evidence="10" type="ORF">PIIN_06994</name>
</gene>
<name>G4TNZ6_SERID</name>
<dbReference type="InterPro" id="IPR036236">
    <property type="entry name" value="Znf_C2H2_sf"/>
</dbReference>
<evidence type="ECO:0000313" key="10">
    <source>
        <dbReference type="EMBL" id="CCA73039.1"/>
    </source>
</evidence>
<evidence type="ECO:0000259" key="9">
    <source>
        <dbReference type="PROSITE" id="PS50157"/>
    </source>
</evidence>
<keyword evidence="5" id="KW-0862">Zinc</keyword>
<evidence type="ECO:0000256" key="3">
    <source>
        <dbReference type="ARBA" id="ARBA00022737"/>
    </source>
</evidence>
<dbReference type="STRING" id="1109443.G4TNZ6"/>
<evidence type="ECO:0000256" key="8">
    <source>
        <dbReference type="SAM" id="MobiDB-lite"/>
    </source>
</evidence>
<comment type="subcellular location">
    <subcellularLocation>
        <location evidence="1">Nucleus</location>
    </subcellularLocation>
</comment>
<keyword evidence="4 7" id="KW-0863">Zinc-finger</keyword>
<feature type="domain" description="C2H2-type" evidence="9">
    <location>
        <begin position="558"/>
        <end position="588"/>
    </location>
</feature>
<protein>
    <recommendedName>
        <fullName evidence="9">C2H2-type domain-containing protein</fullName>
    </recommendedName>
</protein>
<dbReference type="OrthoDB" id="3211877at2759"/>
<dbReference type="PANTHER" id="PTHR24394:SF44">
    <property type="entry name" value="ZINC FINGER PROTEIN 271-LIKE"/>
    <property type="match status" value="1"/>
</dbReference>
<evidence type="ECO:0000256" key="2">
    <source>
        <dbReference type="ARBA" id="ARBA00022723"/>
    </source>
</evidence>
<feature type="domain" description="C2H2-type" evidence="9">
    <location>
        <begin position="762"/>
        <end position="785"/>
    </location>
</feature>
<dbReference type="PROSITE" id="PS50157">
    <property type="entry name" value="ZINC_FINGER_C2H2_2"/>
    <property type="match status" value="6"/>
</dbReference>
<evidence type="ECO:0000256" key="5">
    <source>
        <dbReference type="ARBA" id="ARBA00022833"/>
    </source>
</evidence>
<feature type="region of interest" description="Disordered" evidence="8">
    <location>
        <begin position="420"/>
        <end position="462"/>
    </location>
</feature>
<feature type="domain" description="C2H2-type" evidence="9">
    <location>
        <begin position="529"/>
        <end position="557"/>
    </location>
</feature>
<proteinExistence type="predicted"/>
<sequence>MATGLTILSPSMLPPRTSTSTLDSMNSGSSRSPSPYGQGHNIQLINTIPGALPRSSTPTRQRLLYVAASLSIHLTNADLPHAFLGRFSLFLRGADVSPRWVDADVIKPIIGATQRVKDVLALNKDFAIHGEAHEDGIDRLLVSHCCGIYVRLSVGAIPSLKKKVDLISAHLDASQPNVVLPCLTPARQFLETVIIASSMDAKVEDLQDLVWMKDNLKMDMMNDPTTLKKTWDDGRLGRLIENWPAIKGVFVDLGLVADGDEIRSTVHNTLSRSRSKWTWWRHKSGAISPTRPLTVGPARRDQKTALTTPRIPSVVGMTYDLILTASVDGVDPHSWDASFDDSFWSNLSYTDPSIVLGLGDPSSPPKKSEIGESLDTFLDEIVADWVPPPLLSLTLSPVDEKTSKNQWSVSPDILQASAESPSTSCATTPTLSTLDSPMTVESPTTTVCDEEVPSGDKDERAGTSMHDRLYQNLLERGFEDRVEALMPLLEEVQYHQSRNYGTTMIPQKRFATFLKRTDTGFNTKNCRWYSCCFCHHSLQNQTQMVQHLMGRHFEYKPFLCENAKCNSQFYRRADLRKHAEDKHTGRKVQLARRTPMTGTSSAIGGRLVASGLHPKRQIVDASTSSGITDLLAISQAAYANRGRYFEHDKTEREVKLRMEATSPKMLQALDTIFNSSPWVTQTGELDRFQLQQCLLIKKEGDSEKFHCMFDKCDYSNAESTNAVEHIRGTHFGNRPFLCEKWAFTRRYDLKTHAATHEEIRPYTCRFCGAGFTRASNKSRHERNSHPQGTNPIMDLETQKQRATCSGMPITFTANTPPRPLSDQLGESYAAFHAGKLLFNEDRSYLTIGNEDMNSETPPPINITSPQYFNKPASAVLDQLSKAIPEHSRHKLQAIFNSKSWLEQNAPLSSELIRALIIHKDKKHSCPFVNCGASFQQSARAKTHIEEHFGHKGKACGKCGKTFRRESDKRQHERGHGQKFIPCPRCETLFKGRKNMKRHLHNSCVPAASD</sequence>
<feature type="region of interest" description="Disordered" evidence="8">
    <location>
        <begin position="1"/>
        <end position="40"/>
    </location>
</feature>
<dbReference type="HOGENOM" id="CLU_298105_0_0_1"/>
<reference evidence="10 11" key="1">
    <citation type="journal article" date="2011" name="PLoS Pathog.">
        <title>Endophytic Life Strategies Decoded by Genome and Transcriptome Analyses of the Mutualistic Root Symbiont Piriformospora indica.</title>
        <authorList>
            <person name="Zuccaro A."/>
            <person name="Lahrmann U."/>
            <person name="Guldener U."/>
            <person name="Langen G."/>
            <person name="Pfiffi S."/>
            <person name="Biedenkopf D."/>
            <person name="Wong P."/>
            <person name="Samans B."/>
            <person name="Grimm C."/>
            <person name="Basiewicz M."/>
            <person name="Murat C."/>
            <person name="Martin F."/>
            <person name="Kogel K.H."/>
        </authorList>
    </citation>
    <scope>NUCLEOTIDE SEQUENCE [LARGE SCALE GENOMIC DNA]</scope>
    <source>
        <strain evidence="10 11">DSM 11827</strain>
    </source>
</reference>
<dbReference type="SUPFAM" id="SSF57667">
    <property type="entry name" value="beta-beta-alpha zinc fingers"/>
    <property type="match status" value="2"/>
</dbReference>
<dbReference type="EMBL" id="CAFZ01000198">
    <property type="protein sequence ID" value="CCA73039.1"/>
    <property type="molecule type" value="Genomic_DNA"/>
</dbReference>
<evidence type="ECO:0000256" key="1">
    <source>
        <dbReference type="ARBA" id="ARBA00004123"/>
    </source>
</evidence>
<keyword evidence="6" id="KW-0539">Nucleus</keyword>
<dbReference type="GO" id="GO:0008270">
    <property type="term" value="F:zinc ion binding"/>
    <property type="evidence" value="ECO:0007669"/>
    <property type="project" value="UniProtKB-KW"/>
</dbReference>
<evidence type="ECO:0000256" key="6">
    <source>
        <dbReference type="ARBA" id="ARBA00023242"/>
    </source>
</evidence>
<organism evidence="10 11">
    <name type="scientific">Serendipita indica (strain DSM 11827)</name>
    <name type="common">Root endophyte fungus</name>
    <name type="synonym">Piriformospora indica</name>
    <dbReference type="NCBI Taxonomy" id="1109443"/>
    <lineage>
        <taxon>Eukaryota</taxon>
        <taxon>Fungi</taxon>
        <taxon>Dikarya</taxon>
        <taxon>Basidiomycota</taxon>
        <taxon>Agaricomycotina</taxon>
        <taxon>Agaricomycetes</taxon>
        <taxon>Sebacinales</taxon>
        <taxon>Serendipitaceae</taxon>
        <taxon>Serendipita</taxon>
    </lineage>
</organism>